<evidence type="ECO:0000313" key="3">
    <source>
        <dbReference type="Proteomes" id="UP000075531"/>
    </source>
</evidence>
<evidence type="ECO:0000313" key="2">
    <source>
        <dbReference type="EMBL" id="KYH34188.1"/>
    </source>
</evidence>
<gene>
    <name evidence="2" type="ORF">CLTEP_19020</name>
</gene>
<organism evidence="2 3">
    <name type="scientific">Clostridium tepidiprofundi DSM 19306</name>
    <dbReference type="NCBI Taxonomy" id="1121338"/>
    <lineage>
        <taxon>Bacteria</taxon>
        <taxon>Bacillati</taxon>
        <taxon>Bacillota</taxon>
        <taxon>Clostridia</taxon>
        <taxon>Eubacteriales</taxon>
        <taxon>Clostridiaceae</taxon>
        <taxon>Clostridium</taxon>
    </lineage>
</organism>
<feature type="transmembrane region" description="Helical" evidence="1">
    <location>
        <begin position="91"/>
        <end position="118"/>
    </location>
</feature>
<comment type="caution">
    <text evidence="2">The sequence shown here is derived from an EMBL/GenBank/DDBJ whole genome shotgun (WGS) entry which is preliminary data.</text>
</comment>
<dbReference type="EMBL" id="LTBA01000023">
    <property type="protein sequence ID" value="KYH34188.1"/>
    <property type="molecule type" value="Genomic_DNA"/>
</dbReference>
<dbReference type="OrthoDB" id="1706121at2"/>
<dbReference type="PATRIC" id="fig|1121338.3.peg.1954"/>
<dbReference type="Proteomes" id="UP000075531">
    <property type="component" value="Unassembled WGS sequence"/>
</dbReference>
<dbReference type="STRING" id="1121338.CLTEP_19020"/>
<evidence type="ECO:0000256" key="1">
    <source>
        <dbReference type="SAM" id="Phobius"/>
    </source>
</evidence>
<feature type="transmembrane region" description="Helical" evidence="1">
    <location>
        <begin position="228"/>
        <end position="249"/>
    </location>
</feature>
<reference evidence="2 3" key="1">
    <citation type="submission" date="2016-02" db="EMBL/GenBank/DDBJ databases">
        <title>Genome sequence of Clostridium tepidiprofundi DSM 19306.</title>
        <authorList>
            <person name="Poehlein A."/>
            <person name="Daniel R."/>
        </authorList>
    </citation>
    <scope>NUCLEOTIDE SEQUENCE [LARGE SCALE GENOMIC DNA]</scope>
    <source>
        <strain evidence="2 3">DSM 19306</strain>
    </source>
</reference>
<keyword evidence="3" id="KW-1185">Reference proteome</keyword>
<feature type="transmembrane region" description="Helical" evidence="1">
    <location>
        <begin position="145"/>
        <end position="170"/>
    </location>
</feature>
<protein>
    <submittedName>
        <fullName evidence="2">ABC-2 family transporter protein</fullName>
    </submittedName>
</protein>
<feature type="transmembrane region" description="Helical" evidence="1">
    <location>
        <begin position="177"/>
        <end position="194"/>
    </location>
</feature>
<feature type="transmembrane region" description="Helical" evidence="1">
    <location>
        <begin position="51"/>
        <end position="70"/>
    </location>
</feature>
<accession>A0A151B2Q1</accession>
<keyword evidence="1" id="KW-1133">Transmembrane helix</keyword>
<dbReference type="RefSeq" id="WP_066825910.1">
    <property type="nucleotide sequence ID" value="NZ_LTBA01000023.1"/>
</dbReference>
<keyword evidence="1" id="KW-0812">Transmembrane</keyword>
<proteinExistence type="predicted"/>
<dbReference type="AlphaFoldDB" id="A0A151B2Q1"/>
<sequence length="255" mass="28634">MITLIKLELRKILFKKRILLALTGSLFLSFISIRAFSLKETYADIFSKSYGLVPLMGLIMFMMFSGSYTAEYNSNMSVLIKTTKNGKKEIVLAKSIAAGLGATITNLLIFLTVCLSALTKYKFSGLNLPIKSLWYFDKCTSNITVIQMIFIMILTITIWSFFFAQIGLFLSSISNSATIPFIFGGLIMGIPYLLEGFLKGIGFAKYLSFTPLWGMMSCQLVRYKTTSLTFIILTIIFLLGTILLPRFTLKAFVKE</sequence>
<name>A0A151B2Q1_9CLOT</name>
<keyword evidence="1" id="KW-0472">Membrane</keyword>